<dbReference type="AlphaFoldDB" id="A0A479ZVK1"/>
<dbReference type="InterPro" id="IPR043129">
    <property type="entry name" value="ATPase_NBD"/>
</dbReference>
<organism evidence="1 2">
    <name type="scientific">Sphaerospermopsis reniformis</name>
    <dbReference type="NCBI Taxonomy" id="531300"/>
    <lineage>
        <taxon>Bacteria</taxon>
        <taxon>Bacillati</taxon>
        <taxon>Cyanobacteriota</taxon>
        <taxon>Cyanophyceae</taxon>
        <taxon>Nostocales</taxon>
        <taxon>Aphanizomenonaceae</taxon>
        <taxon>Sphaerospermopsis</taxon>
    </lineage>
</organism>
<accession>A0A479ZVK1</accession>
<evidence type="ECO:0000313" key="2">
    <source>
        <dbReference type="Proteomes" id="UP000300142"/>
    </source>
</evidence>
<dbReference type="Proteomes" id="UP000300142">
    <property type="component" value="Unassembled WGS sequence"/>
</dbReference>
<proteinExistence type="predicted"/>
<protein>
    <submittedName>
        <fullName evidence="1">Uncharacterized protein</fullName>
    </submittedName>
</protein>
<name>A0A479ZVK1_9CYAN</name>
<gene>
    <name evidence="1" type="ORF">SR1949_03230</name>
</gene>
<dbReference type="EMBL" id="BJCE01000005">
    <property type="protein sequence ID" value="GCL35231.1"/>
    <property type="molecule type" value="Genomic_DNA"/>
</dbReference>
<keyword evidence="2" id="KW-1185">Reference proteome</keyword>
<dbReference type="RefSeq" id="WP_137666138.1">
    <property type="nucleotide sequence ID" value="NZ_BJCE01000005.1"/>
</dbReference>
<sequence>MTSAYTNNQSALLLPKLKNDCDVTSGNPGIWDTQAPKAFNDVASSLDYKAPGAVTSVSSVPTVWARALSMEMALHNDAYPIREQMITQWQGMLAVLALAEVRNFPIKSQLLELETKKSNHVFARSLYELLPDPVNTLYTFNNNKHPWEDLYLFTCNDQPVGMTSPSTLVVPSEQGKWDSIPWWDANTLQLKSPHNYLNQTEKEQLAFWLDNLRKEIRRYNGDSKAIDRIFGLVNGFINSLGVTTTPNFQFSNNPTYFEVEINRGALTALNLPVKVEVKESNVRVIPSLMKPNVPQLLIIDPDIATAWNEPPQNISIHEGKTLAAFRPEDIGIWNKSRKVVCLESKDLFLPELKFIDQEGILPGALLPEGTQSLVFKNRNITPLIPVNPILLNYFTPEDLTKKIKLQLINNGAGGSQVRVSLTLPLSGVKGGKVQQIFLLTKDYPLLEENIIYEVPVLEVWPDFRAKGWQEYYGFYYDAEYGEETFQVSFPGAKEVHSFKERKGSYQTVQLDEFPSFIECKDIYTNTIGLILLASPEEVPLTGEWVVGVDFGTSFTNIYVNKNDKVTERLNLEILHRKITYVLVETRFPVLFEYFIPESFIPVEKPFPMSTVLTTKGERNTKTDQLSPIFDGRLYIPARNRFSPQETWIKTNLKWETENLGNNQLFLKHLALHISAIAAKNGVQKIQWSLSFPSAFSPKQEQNYAKTWQKITKEIEAKTGIKHNSPGKDDATYFRTESLAVAQYFAEYEDCNLVNSTCIDMGGGTSDISIWQDDKLVHQCSVELAGRDLFSQFIEINPNFLKKLDINPDEWTRLKGVAFNAKLDVWMRLEADKWLDKKRDTLEENKEFQGLLRLMAIGISGLYFYVGQILSVLYQEGKYTVDEITPVYIGGNGSRLLHWLAERGEFDKNSEINALLSRMMSVASGFTDTEEPTRLSQNPKDEAACGLVLKDKKLKGLNKKEKDHVIAGEGCEIDNETYSWQDRLEFKAKTISKYQIPELNQLRLFLDAFHASLDDLGIDGIKPLEGYEFEKEYPDDPDPEYNQKLWKATVKELRNSLNSIKGDVESIGEEPPFILGLKALLKVLAREWSGK</sequence>
<comment type="caution">
    <text evidence="1">The sequence shown here is derived from an EMBL/GenBank/DDBJ whole genome shotgun (WGS) entry which is preliminary data.</text>
</comment>
<reference evidence="2" key="1">
    <citation type="submission" date="2019-02" db="EMBL/GenBank/DDBJ databases">
        <title>Draft genome sequence of Sphaerospermopsis reniformis NIES-1949.</title>
        <authorList>
            <person name="Yamaguchi H."/>
            <person name="Suzuki S."/>
            <person name="Kawachi M."/>
        </authorList>
    </citation>
    <scope>NUCLEOTIDE SEQUENCE [LARGE SCALE GENOMIC DNA]</scope>
    <source>
        <strain evidence="2">NIES-1949</strain>
    </source>
</reference>
<dbReference type="SUPFAM" id="SSF53067">
    <property type="entry name" value="Actin-like ATPase domain"/>
    <property type="match status" value="1"/>
</dbReference>
<evidence type="ECO:0000313" key="1">
    <source>
        <dbReference type="EMBL" id="GCL35231.1"/>
    </source>
</evidence>